<dbReference type="Proteomes" id="UP000546701">
    <property type="component" value="Unassembled WGS sequence"/>
</dbReference>
<evidence type="ECO:0000313" key="2">
    <source>
        <dbReference type="EMBL" id="MBB5730764.1"/>
    </source>
</evidence>
<protein>
    <submittedName>
        <fullName evidence="2">Peptidoglycan/LPS O-acetylase OafA/YrhL</fullName>
    </submittedName>
</protein>
<keyword evidence="1" id="KW-0472">Membrane</keyword>
<organism evidence="2 3">
    <name type="scientific">Sphingomonas prati</name>
    <dbReference type="NCBI Taxonomy" id="1843237"/>
    <lineage>
        <taxon>Bacteria</taxon>
        <taxon>Pseudomonadati</taxon>
        <taxon>Pseudomonadota</taxon>
        <taxon>Alphaproteobacteria</taxon>
        <taxon>Sphingomonadales</taxon>
        <taxon>Sphingomonadaceae</taxon>
        <taxon>Sphingomonas</taxon>
    </lineage>
</organism>
<accession>A0A7W9BVS1</accession>
<keyword evidence="1" id="KW-0812">Transmembrane</keyword>
<sequence length="157" mass="16667">MTGRAVDGAATLVPGGKLHLQVLDGLRGTGALLVVAFLIQGSAVQFDAARLPLPHAYLAVNFCFALSGFVFGCAYVDRWGPRSMRQFLIRRLIRLHPLMILGVVLGLLSYWADPFAGDRQGASTILIGFAFVAVLFALPAAPLPNRLGASHSLNAPA</sequence>
<feature type="transmembrane region" description="Helical" evidence="1">
    <location>
        <begin position="124"/>
        <end position="143"/>
    </location>
</feature>
<keyword evidence="1" id="KW-1133">Transmembrane helix</keyword>
<feature type="transmembrane region" description="Helical" evidence="1">
    <location>
        <begin position="95"/>
        <end position="112"/>
    </location>
</feature>
<feature type="transmembrane region" description="Helical" evidence="1">
    <location>
        <begin position="25"/>
        <end position="44"/>
    </location>
</feature>
<feature type="transmembrane region" description="Helical" evidence="1">
    <location>
        <begin position="56"/>
        <end position="75"/>
    </location>
</feature>
<comment type="caution">
    <text evidence="2">The sequence shown here is derived from an EMBL/GenBank/DDBJ whole genome shotgun (WGS) entry which is preliminary data.</text>
</comment>
<name>A0A7W9BVS1_9SPHN</name>
<keyword evidence="3" id="KW-1185">Reference proteome</keyword>
<dbReference type="OrthoDB" id="9796461at2"/>
<evidence type="ECO:0000313" key="3">
    <source>
        <dbReference type="Proteomes" id="UP000546701"/>
    </source>
</evidence>
<dbReference type="RefSeq" id="WP_157177848.1">
    <property type="nucleotide sequence ID" value="NZ_BMJP01000007.1"/>
</dbReference>
<dbReference type="EMBL" id="JACIJR010000009">
    <property type="protein sequence ID" value="MBB5730764.1"/>
    <property type="molecule type" value="Genomic_DNA"/>
</dbReference>
<proteinExistence type="predicted"/>
<gene>
    <name evidence="2" type="ORF">FHS99_003271</name>
</gene>
<reference evidence="2 3" key="1">
    <citation type="submission" date="2020-08" db="EMBL/GenBank/DDBJ databases">
        <title>Genomic Encyclopedia of Type Strains, Phase IV (KMG-IV): sequencing the most valuable type-strain genomes for metagenomic binning, comparative biology and taxonomic classification.</title>
        <authorList>
            <person name="Goeker M."/>
        </authorList>
    </citation>
    <scope>NUCLEOTIDE SEQUENCE [LARGE SCALE GENOMIC DNA]</scope>
    <source>
        <strain evidence="2 3">DSM 103336</strain>
    </source>
</reference>
<evidence type="ECO:0000256" key="1">
    <source>
        <dbReference type="SAM" id="Phobius"/>
    </source>
</evidence>
<dbReference type="AlphaFoldDB" id="A0A7W9BVS1"/>